<feature type="transmembrane region" description="Helical" evidence="6">
    <location>
        <begin position="236"/>
        <end position="264"/>
    </location>
</feature>
<feature type="transmembrane region" description="Helical" evidence="6">
    <location>
        <begin position="196"/>
        <end position="215"/>
    </location>
</feature>
<sequence>MKQQGLNLDTGSHASAPKALVHRQRFIKDLIRDKYLYLLLLPGIVFLLIFKYYPMYGLIIAFKEFNIFTGISASPWVGLQQFERLFRTPDFGQIFANTFIISAMKLLLGFPAAIILSLLLNELKNRMFKKFTQTVIYLPHFISWVIFAGIITIFLNPVDGIVNYVLGMFGAKPVSFLTESSYFRWILVFSDIYKEIGWGTIIYLAAMAGVDPNLYEAARMDGANRLKQMWHVTLPSIRPVIIILFILSLGNILEAGFMQIFLLYNPLVYDVADVIDTYVYRKGILESNYSLGAAAGIFKSVIALVLIVLANQFVKKTGNEGLW</sequence>
<evidence type="ECO:0000256" key="1">
    <source>
        <dbReference type="ARBA" id="ARBA00004141"/>
    </source>
</evidence>
<feature type="transmembrane region" description="Helical" evidence="6">
    <location>
        <begin position="94"/>
        <end position="120"/>
    </location>
</feature>
<evidence type="ECO:0000313" key="8">
    <source>
        <dbReference type="EMBL" id="UVI32848.1"/>
    </source>
</evidence>
<dbReference type="PANTHER" id="PTHR43496">
    <property type="entry name" value="PROTEIN LPLB"/>
    <property type="match status" value="1"/>
</dbReference>
<protein>
    <submittedName>
        <fullName evidence="8">ABC transporter permease subunit</fullName>
    </submittedName>
</protein>
<dbReference type="InterPro" id="IPR000515">
    <property type="entry name" value="MetI-like"/>
</dbReference>
<dbReference type="SUPFAM" id="SSF161098">
    <property type="entry name" value="MetI-like"/>
    <property type="match status" value="1"/>
</dbReference>
<evidence type="ECO:0000256" key="2">
    <source>
        <dbReference type="ARBA" id="ARBA00022448"/>
    </source>
</evidence>
<evidence type="ECO:0000256" key="6">
    <source>
        <dbReference type="RuleBase" id="RU363032"/>
    </source>
</evidence>
<keyword evidence="5 6" id="KW-0472">Membrane</keyword>
<feature type="domain" description="ABC transmembrane type-1" evidence="7">
    <location>
        <begin position="95"/>
        <end position="310"/>
    </location>
</feature>
<dbReference type="Gene3D" id="1.10.3720.10">
    <property type="entry name" value="MetI-like"/>
    <property type="match status" value="1"/>
</dbReference>
<feature type="transmembrane region" description="Helical" evidence="6">
    <location>
        <begin position="289"/>
        <end position="310"/>
    </location>
</feature>
<dbReference type="CDD" id="cd06261">
    <property type="entry name" value="TM_PBP2"/>
    <property type="match status" value="1"/>
</dbReference>
<evidence type="ECO:0000256" key="3">
    <source>
        <dbReference type="ARBA" id="ARBA00022692"/>
    </source>
</evidence>
<reference evidence="8" key="1">
    <citation type="submission" date="2022-01" db="EMBL/GenBank/DDBJ databases">
        <title>Paenibacillus spongiae sp. nov., isolated from marine sponge.</title>
        <authorList>
            <person name="Li Z."/>
            <person name="Zhang M."/>
        </authorList>
    </citation>
    <scope>NUCLEOTIDE SEQUENCE</scope>
    <source>
        <strain evidence="8">PHS-Z3</strain>
    </source>
</reference>
<proteinExistence type="inferred from homology"/>
<organism evidence="8 9">
    <name type="scientific">Paenibacillus spongiae</name>
    <dbReference type="NCBI Taxonomy" id="2909671"/>
    <lineage>
        <taxon>Bacteria</taxon>
        <taxon>Bacillati</taxon>
        <taxon>Bacillota</taxon>
        <taxon>Bacilli</taxon>
        <taxon>Bacillales</taxon>
        <taxon>Paenibacillaceae</taxon>
        <taxon>Paenibacillus</taxon>
    </lineage>
</organism>
<dbReference type="RefSeq" id="WP_258388898.1">
    <property type="nucleotide sequence ID" value="NZ_CP091430.1"/>
</dbReference>
<accession>A0ABY5SKS7</accession>
<dbReference type="PROSITE" id="PS50928">
    <property type="entry name" value="ABC_TM1"/>
    <property type="match status" value="1"/>
</dbReference>
<evidence type="ECO:0000259" key="7">
    <source>
        <dbReference type="PROSITE" id="PS50928"/>
    </source>
</evidence>
<dbReference type="Proteomes" id="UP001057877">
    <property type="component" value="Chromosome"/>
</dbReference>
<keyword evidence="4 6" id="KW-1133">Transmembrane helix</keyword>
<dbReference type="Pfam" id="PF00528">
    <property type="entry name" value="BPD_transp_1"/>
    <property type="match status" value="1"/>
</dbReference>
<dbReference type="EMBL" id="CP091430">
    <property type="protein sequence ID" value="UVI32848.1"/>
    <property type="molecule type" value="Genomic_DNA"/>
</dbReference>
<evidence type="ECO:0000256" key="5">
    <source>
        <dbReference type="ARBA" id="ARBA00023136"/>
    </source>
</evidence>
<dbReference type="InterPro" id="IPR035906">
    <property type="entry name" value="MetI-like_sf"/>
</dbReference>
<comment type="similarity">
    <text evidence="6">Belongs to the binding-protein-dependent transport system permease family.</text>
</comment>
<keyword evidence="2 6" id="KW-0813">Transport</keyword>
<keyword evidence="3 6" id="KW-0812">Transmembrane</keyword>
<comment type="subcellular location">
    <subcellularLocation>
        <location evidence="6">Cell membrane</location>
        <topology evidence="6">Multi-pass membrane protein</topology>
    </subcellularLocation>
    <subcellularLocation>
        <location evidence="1">Membrane</location>
        <topology evidence="1">Multi-pass membrane protein</topology>
    </subcellularLocation>
</comment>
<dbReference type="PANTHER" id="PTHR43496:SF1">
    <property type="entry name" value="POLYGALACTURONAN_RHAMNOGALACTURONAN TRANSPORT SYSTEM PERMEASE PROTEIN YTEP"/>
    <property type="match status" value="1"/>
</dbReference>
<keyword evidence="9" id="KW-1185">Reference proteome</keyword>
<gene>
    <name evidence="8" type="ORF">L1F29_13885</name>
</gene>
<name>A0ABY5SKS7_9BACL</name>
<evidence type="ECO:0000256" key="4">
    <source>
        <dbReference type="ARBA" id="ARBA00022989"/>
    </source>
</evidence>
<feature type="transmembrane region" description="Helical" evidence="6">
    <location>
        <begin position="141"/>
        <end position="166"/>
    </location>
</feature>
<evidence type="ECO:0000313" key="9">
    <source>
        <dbReference type="Proteomes" id="UP001057877"/>
    </source>
</evidence>
<feature type="transmembrane region" description="Helical" evidence="6">
    <location>
        <begin position="35"/>
        <end position="53"/>
    </location>
</feature>